<dbReference type="AlphaFoldDB" id="A0A0F9J570"/>
<name>A0A0F9J570_9ZZZZ</name>
<comment type="caution">
    <text evidence="1">The sequence shown here is derived from an EMBL/GenBank/DDBJ whole genome shotgun (WGS) entry which is preliminary data.</text>
</comment>
<evidence type="ECO:0000313" key="1">
    <source>
        <dbReference type="EMBL" id="KKM64879.1"/>
    </source>
</evidence>
<feature type="non-terminal residue" evidence="1">
    <location>
        <position position="1"/>
    </location>
</feature>
<reference evidence="1" key="1">
    <citation type="journal article" date="2015" name="Nature">
        <title>Complex archaea that bridge the gap between prokaryotes and eukaryotes.</title>
        <authorList>
            <person name="Spang A."/>
            <person name="Saw J.H."/>
            <person name="Jorgensen S.L."/>
            <person name="Zaremba-Niedzwiedzka K."/>
            <person name="Martijn J."/>
            <person name="Lind A.E."/>
            <person name="van Eijk R."/>
            <person name="Schleper C."/>
            <person name="Guy L."/>
            <person name="Ettema T.J."/>
        </authorList>
    </citation>
    <scope>NUCLEOTIDE SEQUENCE</scope>
</reference>
<organism evidence="1">
    <name type="scientific">marine sediment metagenome</name>
    <dbReference type="NCBI Taxonomy" id="412755"/>
    <lineage>
        <taxon>unclassified sequences</taxon>
        <taxon>metagenomes</taxon>
        <taxon>ecological metagenomes</taxon>
    </lineage>
</organism>
<protein>
    <submittedName>
        <fullName evidence="1">Uncharacterized protein</fullName>
    </submittedName>
</protein>
<dbReference type="EMBL" id="LAZR01010818">
    <property type="protein sequence ID" value="KKM64879.1"/>
    <property type="molecule type" value="Genomic_DNA"/>
</dbReference>
<accession>A0A0F9J570</accession>
<proteinExistence type="predicted"/>
<gene>
    <name evidence="1" type="ORF">LCGC14_1496850</name>
</gene>
<sequence>SGDVITERVADHLVTQRLEDGTTKVASIPLSASSIHVISAYEDLNCYLLESEYV</sequence>